<dbReference type="InterPro" id="IPR011009">
    <property type="entry name" value="Kinase-like_dom_sf"/>
</dbReference>
<reference evidence="3 4" key="1">
    <citation type="submission" date="2014-04" db="EMBL/GenBank/DDBJ databases">
        <authorList>
            <consortium name="DOE Joint Genome Institute"/>
            <person name="Kuo A."/>
            <person name="Girlanda M."/>
            <person name="Perotto S."/>
            <person name="Kohler A."/>
            <person name="Nagy L.G."/>
            <person name="Floudas D."/>
            <person name="Copeland A."/>
            <person name="Barry K.W."/>
            <person name="Cichocki N."/>
            <person name="Veneault-Fourrey C."/>
            <person name="LaButti K."/>
            <person name="Lindquist E.A."/>
            <person name="Lipzen A."/>
            <person name="Lundell T."/>
            <person name="Morin E."/>
            <person name="Murat C."/>
            <person name="Sun H."/>
            <person name="Tunlid A."/>
            <person name="Henrissat B."/>
            <person name="Grigoriev I.V."/>
            <person name="Hibbett D.S."/>
            <person name="Martin F."/>
            <person name="Nordberg H.P."/>
            <person name="Cantor M.N."/>
            <person name="Hua S.X."/>
        </authorList>
    </citation>
    <scope>NUCLEOTIDE SEQUENCE [LARGE SCALE GENOMIC DNA]</scope>
    <source>
        <strain evidence="3 4">MUT 4182</strain>
    </source>
</reference>
<proteinExistence type="predicted"/>
<dbReference type="Proteomes" id="UP000054248">
    <property type="component" value="Unassembled WGS sequence"/>
</dbReference>
<dbReference type="InterPro" id="IPR008271">
    <property type="entry name" value="Ser/Thr_kinase_AS"/>
</dbReference>
<organism evidence="3 4">
    <name type="scientific">Tulasnella calospora MUT 4182</name>
    <dbReference type="NCBI Taxonomy" id="1051891"/>
    <lineage>
        <taxon>Eukaryota</taxon>
        <taxon>Fungi</taxon>
        <taxon>Dikarya</taxon>
        <taxon>Basidiomycota</taxon>
        <taxon>Agaricomycotina</taxon>
        <taxon>Agaricomycetes</taxon>
        <taxon>Cantharellales</taxon>
        <taxon>Tulasnellaceae</taxon>
        <taxon>Tulasnella</taxon>
    </lineage>
</organism>
<dbReference type="Pfam" id="PF13424">
    <property type="entry name" value="TPR_12"/>
    <property type="match status" value="2"/>
</dbReference>
<feature type="domain" description="Protein kinase" evidence="2">
    <location>
        <begin position="36"/>
        <end position="318"/>
    </location>
</feature>
<dbReference type="PROSITE" id="PS00108">
    <property type="entry name" value="PROTEIN_KINASE_ST"/>
    <property type="match status" value="1"/>
</dbReference>
<keyword evidence="1" id="KW-0802">TPR repeat</keyword>
<dbReference type="STRING" id="1051891.A0A0C3Q3Z2"/>
<dbReference type="InterPro" id="IPR051681">
    <property type="entry name" value="Ser/Thr_Kinases-Pseudokinases"/>
</dbReference>
<evidence type="ECO:0000259" key="2">
    <source>
        <dbReference type="PROSITE" id="PS50011"/>
    </source>
</evidence>
<protein>
    <recommendedName>
        <fullName evidence="2">Protein kinase domain-containing protein</fullName>
    </recommendedName>
</protein>
<dbReference type="GO" id="GO:0005524">
    <property type="term" value="F:ATP binding"/>
    <property type="evidence" value="ECO:0007669"/>
    <property type="project" value="InterPro"/>
</dbReference>
<dbReference type="PROSITE" id="PS50005">
    <property type="entry name" value="TPR"/>
    <property type="match status" value="1"/>
</dbReference>
<keyword evidence="4" id="KW-1185">Reference proteome</keyword>
<dbReference type="Gene3D" id="1.10.510.10">
    <property type="entry name" value="Transferase(Phosphotransferase) domain 1"/>
    <property type="match status" value="1"/>
</dbReference>
<dbReference type="Pfam" id="PF07714">
    <property type="entry name" value="PK_Tyr_Ser-Thr"/>
    <property type="match status" value="1"/>
</dbReference>
<name>A0A0C3Q3Z2_9AGAM</name>
<dbReference type="EMBL" id="KN823082">
    <property type="protein sequence ID" value="KIO23545.1"/>
    <property type="molecule type" value="Genomic_DNA"/>
</dbReference>
<dbReference type="InterPro" id="IPR000719">
    <property type="entry name" value="Prot_kinase_dom"/>
</dbReference>
<dbReference type="PROSITE" id="PS50011">
    <property type="entry name" value="PROTEIN_KINASE_DOM"/>
    <property type="match status" value="1"/>
</dbReference>
<dbReference type="HOGENOM" id="CLU_000288_7_37_1"/>
<dbReference type="InterPro" id="IPR019734">
    <property type="entry name" value="TPR_rpt"/>
</dbReference>
<dbReference type="InterPro" id="IPR011990">
    <property type="entry name" value="TPR-like_helical_dom_sf"/>
</dbReference>
<dbReference type="AlphaFoldDB" id="A0A0C3Q3Z2"/>
<dbReference type="InterPro" id="IPR001245">
    <property type="entry name" value="Ser-Thr/Tyr_kinase_cat_dom"/>
</dbReference>
<gene>
    <name evidence="3" type="ORF">M407DRAFT_26997</name>
</gene>
<evidence type="ECO:0000313" key="3">
    <source>
        <dbReference type="EMBL" id="KIO23545.1"/>
    </source>
</evidence>
<dbReference type="SUPFAM" id="SSF48452">
    <property type="entry name" value="TPR-like"/>
    <property type="match status" value="2"/>
</dbReference>
<accession>A0A0C3Q3Z2</accession>
<evidence type="ECO:0000256" key="1">
    <source>
        <dbReference type="PROSITE-ProRule" id="PRU00339"/>
    </source>
</evidence>
<reference evidence="4" key="2">
    <citation type="submission" date="2015-01" db="EMBL/GenBank/DDBJ databases">
        <title>Evolutionary Origins and Diversification of the Mycorrhizal Mutualists.</title>
        <authorList>
            <consortium name="DOE Joint Genome Institute"/>
            <consortium name="Mycorrhizal Genomics Consortium"/>
            <person name="Kohler A."/>
            <person name="Kuo A."/>
            <person name="Nagy L.G."/>
            <person name="Floudas D."/>
            <person name="Copeland A."/>
            <person name="Barry K.W."/>
            <person name="Cichocki N."/>
            <person name="Veneault-Fourrey C."/>
            <person name="LaButti K."/>
            <person name="Lindquist E.A."/>
            <person name="Lipzen A."/>
            <person name="Lundell T."/>
            <person name="Morin E."/>
            <person name="Murat C."/>
            <person name="Riley R."/>
            <person name="Ohm R."/>
            <person name="Sun H."/>
            <person name="Tunlid A."/>
            <person name="Henrissat B."/>
            <person name="Grigoriev I.V."/>
            <person name="Hibbett D.S."/>
            <person name="Martin F."/>
        </authorList>
    </citation>
    <scope>NUCLEOTIDE SEQUENCE [LARGE SCALE GENOMIC DNA]</scope>
    <source>
        <strain evidence="4">MUT 4182</strain>
    </source>
</reference>
<dbReference type="SMART" id="SM00220">
    <property type="entry name" value="S_TKc"/>
    <property type="match status" value="1"/>
</dbReference>
<dbReference type="PANTHER" id="PTHR44329">
    <property type="entry name" value="SERINE/THREONINE-PROTEIN KINASE TNNI3K-RELATED"/>
    <property type="match status" value="1"/>
</dbReference>
<dbReference type="SUPFAM" id="SSF56112">
    <property type="entry name" value="Protein kinase-like (PK-like)"/>
    <property type="match status" value="1"/>
</dbReference>
<dbReference type="OrthoDB" id="3227842at2759"/>
<dbReference type="Gene3D" id="1.25.40.10">
    <property type="entry name" value="Tetratricopeptide repeat domain"/>
    <property type="match status" value="2"/>
</dbReference>
<evidence type="ECO:0000313" key="4">
    <source>
        <dbReference type="Proteomes" id="UP000054248"/>
    </source>
</evidence>
<sequence length="745" mass="84079">MSKMEDTEKRRVRAQAVDEEYQKLEKFHVDRRRIFLVDDDHERSGGYGIVRRAELQHSTYLPAWLASRQYGPPQMVAVKQIKISAADNMPSVKRAFTKEMLVWSSLESHPGIAKFLGFYADFKRAEAWLLSPWEPNGNISEFIHAHDLEVPEKLSLVHDTIDALDFLHQLDPPVCHGDIKSANVLVSADFKARLCDFGLARVHEDSGFGRLETSTGFKGSIRWCSPEIINGGPRTPTSDVYSWAWLVWEIMTGKLPYDGTSVDYVIIRQIFESPLPQVDGQARLSECLQLWELMTRCWNADSVQRPTAAMCKTTVTYLPRCTPTPENADDQTRSATLLENLGVLESWKGNHVESFAYLDEALRLYREEGDTRGVAGVLRKQAAAAYRNSDDARAVAMATTALEHSRTLNDSLGIADASFWFGSTLYMQGQVDEALPLLQESLEIYRKHGHDVGAAQCLERIGEIQRFTAQYEKALSTLGDAVAVASGSGDRLGVAKALIIIGATHLIQADLVKAADTLSEASTIARNIGWDQGLSNSLRTMGTVKMRSANFREAQEYFQESISVARSKNARWTLARGLEELGGCFRAQLKFDEAAAALEEACLLYQEMSKHRHWERLASNLCQLKVIQGEWDKALFWYDHIIEVSRGRKEQWEIAGYLQEKGEILVKAERYDEAALHFEAAMATRRENGYSWGWELERLCAIPRTVMNWERRVALLCDVRKLQRRLPQFTTSILKLPIAISPAQP</sequence>
<feature type="repeat" description="TPR" evidence="1">
    <location>
        <begin position="535"/>
        <end position="568"/>
    </location>
</feature>
<dbReference type="GO" id="GO:0004674">
    <property type="term" value="F:protein serine/threonine kinase activity"/>
    <property type="evidence" value="ECO:0007669"/>
    <property type="project" value="TreeGrafter"/>
</dbReference>
<dbReference type="SMART" id="SM00028">
    <property type="entry name" value="TPR"/>
    <property type="match status" value="9"/>
</dbReference>